<feature type="transmembrane region" description="Helical" evidence="12">
    <location>
        <begin position="7"/>
        <end position="26"/>
    </location>
</feature>
<evidence type="ECO:0000256" key="9">
    <source>
        <dbReference type="ARBA" id="ARBA00022989"/>
    </source>
</evidence>
<dbReference type="GO" id="GO:0004222">
    <property type="term" value="F:metalloendopeptidase activity"/>
    <property type="evidence" value="ECO:0007669"/>
    <property type="project" value="InterPro"/>
</dbReference>
<dbReference type="Pfam" id="PF00004">
    <property type="entry name" value="AAA"/>
    <property type="match status" value="1"/>
</dbReference>
<comment type="similarity">
    <text evidence="11">Belongs to the AAA ATPase family.</text>
</comment>
<evidence type="ECO:0000256" key="11">
    <source>
        <dbReference type="RuleBase" id="RU003651"/>
    </source>
</evidence>
<evidence type="ECO:0000256" key="3">
    <source>
        <dbReference type="ARBA" id="ARBA00022670"/>
    </source>
</evidence>
<dbReference type="SUPFAM" id="SSF140990">
    <property type="entry name" value="FtsH protease domain-like"/>
    <property type="match status" value="1"/>
</dbReference>
<feature type="domain" description="AAA+ ATPase" evidence="13">
    <location>
        <begin position="175"/>
        <end position="312"/>
    </location>
</feature>
<evidence type="ECO:0000256" key="1">
    <source>
        <dbReference type="ARBA" id="ARBA00004141"/>
    </source>
</evidence>
<dbReference type="Pfam" id="PF06480">
    <property type="entry name" value="FtsH_ext"/>
    <property type="match status" value="1"/>
</dbReference>
<reference evidence="14" key="2">
    <citation type="submission" date="2021-06" db="EMBL/GenBank/DDBJ databases">
        <authorList>
            <consortium name="NCBI Pathogen Detection Project"/>
        </authorList>
    </citation>
    <scope>NUCLEOTIDE SEQUENCE</scope>
    <source>
        <strain evidence="14">HN1000</strain>
    </source>
</reference>
<dbReference type="Pfam" id="PF01434">
    <property type="entry name" value="Peptidase_M41"/>
    <property type="match status" value="1"/>
</dbReference>
<proteinExistence type="inferred from homology"/>
<keyword evidence="8" id="KW-0809">Transit peptide</keyword>
<gene>
    <name evidence="14" type="ORF">KRM00_002036</name>
</gene>
<dbReference type="InterPro" id="IPR003593">
    <property type="entry name" value="AAA+_ATPase"/>
</dbReference>
<dbReference type="InterPro" id="IPR027417">
    <property type="entry name" value="P-loop_NTPase"/>
</dbReference>
<dbReference type="InterPro" id="IPR011546">
    <property type="entry name" value="Pept_M41_FtsH_extracell"/>
</dbReference>
<dbReference type="Proteomes" id="UP000878956">
    <property type="component" value="Unassembled WGS sequence"/>
</dbReference>
<dbReference type="Gene3D" id="1.20.58.760">
    <property type="entry name" value="Peptidase M41"/>
    <property type="match status" value="1"/>
</dbReference>
<evidence type="ECO:0000256" key="2">
    <source>
        <dbReference type="ARBA" id="ARBA00010044"/>
    </source>
</evidence>
<keyword evidence="9 12" id="KW-1133">Transmembrane helix</keyword>
<keyword evidence="3" id="KW-0645">Protease</keyword>
<dbReference type="AlphaFoldDB" id="A0AAN6A664"/>
<dbReference type="FunFam" id="3.40.50.300:FF:000277">
    <property type="entry name" value="ATP-dependent zinc metalloprotease FtsH"/>
    <property type="match status" value="1"/>
</dbReference>
<organism evidence="14 15">
    <name type="scientific">Clostridioides difficile</name>
    <name type="common">Peptoclostridium difficile</name>
    <dbReference type="NCBI Taxonomy" id="1496"/>
    <lineage>
        <taxon>Bacteria</taxon>
        <taxon>Bacillati</taxon>
        <taxon>Bacillota</taxon>
        <taxon>Clostridia</taxon>
        <taxon>Peptostreptococcales</taxon>
        <taxon>Peptostreptococcaceae</taxon>
        <taxon>Clostridioides</taxon>
    </lineage>
</organism>
<dbReference type="PROSITE" id="PS00674">
    <property type="entry name" value="AAA"/>
    <property type="match status" value="1"/>
</dbReference>
<keyword evidence="10 12" id="KW-0472">Membrane</keyword>
<dbReference type="SUPFAM" id="SSF52540">
    <property type="entry name" value="P-loop containing nucleoside triphosphate hydrolases"/>
    <property type="match status" value="1"/>
</dbReference>
<dbReference type="SMART" id="SM00382">
    <property type="entry name" value="AAA"/>
    <property type="match status" value="1"/>
</dbReference>
<evidence type="ECO:0000256" key="4">
    <source>
        <dbReference type="ARBA" id="ARBA00022692"/>
    </source>
</evidence>
<dbReference type="GO" id="GO:0016887">
    <property type="term" value="F:ATP hydrolysis activity"/>
    <property type="evidence" value="ECO:0007669"/>
    <property type="project" value="InterPro"/>
</dbReference>
<keyword evidence="5 11" id="KW-0547">Nucleotide-binding</keyword>
<keyword evidence="4 12" id="KW-0812">Transmembrane</keyword>
<reference evidence="14" key="1">
    <citation type="journal article" date="2018" name="Genome Biol.">
        <title>SKESA: strategic k-mer extension for scrupulous assemblies.</title>
        <authorList>
            <person name="Souvorov A."/>
            <person name="Agarwala R."/>
            <person name="Lipman D.J."/>
        </authorList>
    </citation>
    <scope>NUCLEOTIDE SEQUENCE</scope>
    <source>
        <strain evidence="14">HN1000</strain>
    </source>
</reference>
<evidence type="ECO:0000256" key="8">
    <source>
        <dbReference type="ARBA" id="ARBA00022946"/>
    </source>
</evidence>
<keyword evidence="7 11" id="KW-0067">ATP-binding</keyword>
<evidence type="ECO:0000256" key="12">
    <source>
        <dbReference type="SAM" id="Phobius"/>
    </source>
</evidence>
<evidence type="ECO:0000256" key="6">
    <source>
        <dbReference type="ARBA" id="ARBA00022801"/>
    </source>
</evidence>
<comment type="caution">
    <text evidence="14">The sequence shown here is derived from an EMBL/GenBank/DDBJ whole genome shotgun (WGS) entry which is preliminary data.</text>
</comment>
<evidence type="ECO:0000256" key="7">
    <source>
        <dbReference type="ARBA" id="ARBA00022840"/>
    </source>
</evidence>
<dbReference type="RefSeq" id="WP_009899226.1">
    <property type="nucleotide sequence ID" value="NZ_FUQT01000003.1"/>
</dbReference>
<dbReference type="PANTHER" id="PTHR23076:SF113">
    <property type="entry name" value="ATP-DEPENDENT ZINC METALLOPROTEASE FTSH 1, CHLOROPLASTIC-RELATED"/>
    <property type="match status" value="1"/>
</dbReference>
<dbReference type="Gene3D" id="3.30.720.210">
    <property type="match status" value="1"/>
</dbReference>
<dbReference type="InterPro" id="IPR003959">
    <property type="entry name" value="ATPase_AAA_core"/>
</dbReference>
<keyword evidence="6" id="KW-0378">Hydrolase</keyword>
<evidence type="ECO:0000313" key="15">
    <source>
        <dbReference type="Proteomes" id="UP000878956"/>
    </source>
</evidence>
<dbReference type="GO" id="GO:0006508">
    <property type="term" value="P:proteolysis"/>
    <property type="evidence" value="ECO:0007669"/>
    <property type="project" value="UniProtKB-KW"/>
</dbReference>
<protein>
    <submittedName>
        <fullName evidence="14">ATP-dependent metallopeptidase FtsH/Yme1/Tma family protein</fullName>
    </submittedName>
</protein>
<name>A0AAN6A664_CLODI</name>
<evidence type="ECO:0000313" key="14">
    <source>
        <dbReference type="EMBL" id="HBH1542552.1"/>
    </source>
</evidence>
<dbReference type="CDD" id="cd19501">
    <property type="entry name" value="RecA-like_FtsH"/>
    <property type="match status" value="1"/>
</dbReference>
<dbReference type="InterPro" id="IPR003960">
    <property type="entry name" value="ATPase_AAA_CS"/>
</dbReference>
<dbReference type="InterPro" id="IPR041569">
    <property type="entry name" value="AAA_lid_3"/>
</dbReference>
<dbReference type="GO" id="GO:0016020">
    <property type="term" value="C:membrane"/>
    <property type="evidence" value="ECO:0007669"/>
    <property type="project" value="UniProtKB-SubCell"/>
</dbReference>
<comment type="subcellular location">
    <subcellularLocation>
        <location evidence="1">Membrane</location>
        <topology evidence="1">Multi-pass membrane protein</topology>
    </subcellularLocation>
</comment>
<accession>A0AAN6A664</accession>
<dbReference type="Gene3D" id="3.40.50.300">
    <property type="entry name" value="P-loop containing nucleotide triphosphate hydrolases"/>
    <property type="match status" value="1"/>
</dbReference>
<dbReference type="GO" id="GO:0008270">
    <property type="term" value="F:zinc ion binding"/>
    <property type="evidence" value="ECO:0007669"/>
    <property type="project" value="InterPro"/>
</dbReference>
<dbReference type="InterPro" id="IPR037219">
    <property type="entry name" value="Peptidase_M41-like"/>
</dbReference>
<dbReference type="Gene3D" id="1.10.8.60">
    <property type="match status" value="1"/>
</dbReference>
<dbReference type="EMBL" id="DAEPXK010000019">
    <property type="protein sequence ID" value="HBH1542552.1"/>
    <property type="molecule type" value="Genomic_DNA"/>
</dbReference>
<dbReference type="GO" id="GO:0004176">
    <property type="term" value="F:ATP-dependent peptidase activity"/>
    <property type="evidence" value="ECO:0007669"/>
    <property type="project" value="InterPro"/>
</dbReference>
<comment type="similarity">
    <text evidence="2">In the C-terminal section; belongs to the peptidase M41 family.</text>
</comment>
<evidence type="ECO:0000256" key="10">
    <source>
        <dbReference type="ARBA" id="ARBA00023136"/>
    </source>
</evidence>
<dbReference type="Pfam" id="PF17862">
    <property type="entry name" value="AAA_lid_3"/>
    <property type="match status" value="1"/>
</dbReference>
<dbReference type="GO" id="GO:0005524">
    <property type="term" value="F:ATP binding"/>
    <property type="evidence" value="ECO:0007669"/>
    <property type="project" value="UniProtKB-KW"/>
</dbReference>
<dbReference type="InterPro" id="IPR000642">
    <property type="entry name" value="Peptidase_M41"/>
</dbReference>
<evidence type="ECO:0000259" key="13">
    <source>
        <dbReference type="SMART" id="SM00382"/>
    </source>
</evidence>
<dbReference type="PANTHER" id="PTHR23076">
    <property type="entry name" value="METALLOPROTEASE M41 FTSH"/>
    <property type="match status" value="1"/>
</dbReference>
<evidence type="ECO:0000256" key="5">
    <source>
        <dbReference type="ARBA" id="ARBA00022741"/>
    </source>
</evidence>
<sequence length="577" mass="64762">MKKNKKVRLLIAFLVGLIITVIVFFIQKDNIKSLLDIKEISYKKFEQMVEKKEVKEISLDIIDGKYVRVKDKKDNSYITLNPKYNNFKKEMLEKNIYVKERKVIKLKLSTIVLIFFLVLIFKSSSLLKNKFDTVAETPDVKFKDVAGLDGAKEDLKLLVDFMKKPKEFTSKGAVLPKGAILYGPPGTGKTLIAKAVAGEAGVPFFSINGSDFIELYVGLGAKRVRELFEEAKKKAPAILFIDEIDSIGGKRGCSGENSEQRQTINALLAEIDGFDGSEGIFILCATNRLEDLDGALIRPGRFDKHISIPLPETSEDRLNIIKMYLNKKDRKYSNDLDLKSIANETIGFSPADISSLINESILISIQLNKDKIDKECLDKALYKMLLKGHEKKNRSNNLEELKLISHHEAGHALVAKLMGLEVSKVTIIPSTSGAGGATFITPKKINLHSKKEIVEMVKVDYAGRIAEFLLFNDEERVTTGCSSDIKNATQKIYGMITEFGMSDTYGMINLNCLKIKSDIVLEAVKKEALRIKEETTILLSDNKYLLEKIADVLFEKETISGEELESILKENSDYIKM</sequence>